<keyword evidence="7" id="KW-1185">Reference proteome</keyword>
<dbReference type="PANTHER" id="PTHR33254:SF4">
    <property type="entry name" value="4-HYDROXY-4-METHYL-2-OXOGLUTARATE ALDOLASE 3-RELATED"/>
    <property type="match status" value="1"/>
</dbReference>
<dbReference type="CDD" id="cd16841">
    <property type="entry name" value="RraA_family"/>
    <property type="match status" value="1"/>
</dbReference>
<keyword evidence="6" id="KW-0489">Methyltransferase</keyword>
<dbReference type="Proteomes" id="UP000031843">
    <property type="component" value="Chromosome secondary"/>
</dbReference>
<evidence type="ECO:0000256" key="1">
    <source>
        <dbReference type="ARBA" id="ARBA00001968"/>
    </source>
</evidence>
<protein>
    <recommendedName>
        <fullName evidence="2">Putative 4-hydroxy-4-methyl-2-oxoglutarate aldolase</fullName>
    </recommendedName>
    <alternativeName>
        <fullName evidence="3">Regulator of ribonuclease activity homolog</fullName>
    </alternativeName>
    <alternativeName>
        <fullName evidence="4">RraA-like protein</fullName>
    </alternativeName>
</protein>
<dbReference type="GO" id="GO:0032259">
    <property type="term" value="P:methylation"/>
    <property type="evidence" value="ECO:0007669"/>
    <property type="project" value="UniProtKB-KW"/>
</dbReference>
<name>A0A0C4YQ43_9BURK</name>
<evidence type="ECO:0000313" key="7">
    <source>
        <dbReference type="Proteomes" id="UP000031843"/>
    </source>
</evidence>
<keyword evidence="5" id="KW-0460">Magnesium</keyword>
<dbReference type="RefSeq" id="WP_043354298.1">
    <property type="nucleotide sequence ID" value="NZ_CP010537.1"/>
</dbReference>
<reference evidence="6 7" key="1">
    <citation type="journal article" date="2015" name="Genome Announc.">
        <title>Complete Genome Sequence of Cupriavidus basilensis 4G11, Isolated from the Oak Ridge Field Research Center Site.</title>
        <authorList>
            <person name="Ray J."/>
            <person name="Waters R.J."/>
            <person name="Skerker J.M."/>
            <person name="Kuehl J.V."/>
            <person name="Price M.N."/>
            <person name="Huang J."/>
            <person name="Chakraborty R."/>
            <person name="Arkin A.P."/>
            <person name="Deutschbauer A."/>
        </authorList>
    </citation>
    <scope>NUCLEOTIDE SEQUENCE [LARGE SCALE GENOMIC DNA]</scope>
    <source>
        <strain evidence="6">4G11</strain>
    </source>
</reference>
<dbReference type="Gene3D" id="3.50.30.40">
    <property type="entry name" value="Ribonuclease E inhibitor RraA/RraA-like"/>
    <property type="match status" value="1"/>
</dbReference>
<dbReference type="InterPro" id="IPR005493">
    <property type="entry name" value="RraA/RraA-like"/>
</dbReference>
<dbReference type="Pfam" id="PF03737">
    <property type="entry name" value="RraA-like"/>
    <property type="match status" value="1"/>
</dbReference>
<accession>A0A0C4YQ43</accession>
<proteinExistence type="predicted"/>
<dbReference type="STRING" id="68895.RR42_s1117"/>
<organism evidence="6 7">
    <name type="scientific">Cupriavidus basilensis</name>
    <dbReference type="NCBI Taxonomy" id="68895"/>
    <lineage>
        <taxon>Bacteria</taxon>
        <taxon>Pseudomonadati</taxon>
        <taxon>Pseudomonadota</taxon>
        <taxon>Betaproteobacteria</taxon>
        <taxon>Burkholderiales</taxon>
        <taxon>Burkholderiaceae</taxon>
        <taxon>Cupriavidus</taxon>
    </lineage>
</organism>
<evidence type="ECO:0000256" key="4">
    <source>
        <dbReference type="ARBA" id="ARBA00030169"/>
    </source>
</evidence>
<keyword evidence="6" id="KW-0808">Transferase</keyword>
<feature type="binding site" evidence="5">
    <location>
        <position position="110"/>
    </location>
    <ligand>
        <name>Mg(2+)</name>
        <dbReference type="ChEBI" id="CHEBI:18420"/>
    </ligand>
</feature>
<dbReference type="OrthoDB" id="8969658at2"/>
<evidence type="ECO:0000256" key="2">
    <source>
        <dbReference type="ARBA" id="ARBA00016549"/>
    </source>
</evidence>
<gene>
    <name evidence="6" type="ORF">RR42_s1117</name>
</gene>
<keyword evidence="5" id="KW-0479">Metal-binding</keyword>
<dbReference type="GO" id="GO:0008168">
    <property type="term" value="F:methyltransferase activity"/>
    <property type="evidence" value="ECO:0007669"/>
    <property type="project" value="UniProtKB-KW"/>
</dbReference>
<dbReference type="GO" id="GO:0046872">
    <property type="term" value="F:metal ion binding"/>
    <property type="evidence" value="ECO:0007669"/>
    <property type="project" value="UniProtKB-KW"/>
</dbReference>
<comment type="cofactor">
    <cofactor evidence="1">
        <name>a divalent metal cation</name>
        <dbReference type="ChEBI" id="CHEBI:60240"/>
    </cofactor>
</comment>
<dbReference type="KEGG" id="cbw:RR42_s1117"/>
<dbReference type="InterPro" id="IPR036704">
    <property type="entry name" value="RraA/RraA-like_sf"/>
</dbReference>
<dbReference type="PANTHER" id="PTHR33254">
    <property type="entry name" value="4-HYDROXY-4-METHYL-2-OXOGLUTARATE ALDOLASE 3-RELATED"/>
    <property type="match status" value="1"/>
</dbReference>
<sequence>MQARLDTALLRQLERVSFPTLGHFLEDGFASHEIRALAPNVKVVGRAVTLRLATPNAIAVNRALASLAPGDVLVIDACGDHAHAPVGAVTGTAALCAGARGIIVDGVVTDILELRAMGMPVFARGTSVLTTKRIDDGGSAVNAPVICGGVTVNPGDIVLADDNGVLFLAPEVAAGIIGQALASDQAEPAILARLQAGEPASAVLFQGDGHAPATGETP</sequence>
<evidence type="ECO:0000256" key="5">
    <source>
        <dbReference type="PIRSR" id="PIRSR605493-1"/>
    </source>
</evidence>
<dbReference type="AlphaFoldDB" id="A0A0C4YQ43"/>
<evidence type="ECO:0000256" key="3">
    <source>
        <dbReference type="ARBA" id="ARBA00029596"/>
    </source>
</evidence>
<evidence type="ECO:0000313" key="6">
    <source>
        <dbReference type="EMBL" id="AJG22706.1"/>
    </source>
</evidence>
<dbReference type="SUPFAM" id="SSF89562">
    <property type="entry name" value="RraA-like"/>
    <property type="match status" value="1"/>
</dbReference>
<dbReference type="EMBL" id="CP010537">
    <property type="protein sequence ID" value="AJG22706.1"/>
    <property type="molecule type" value="Genomic_DNA"/>
</dbReference>
<comment type="cofactor">
    <cofactor evidence="5">
        <name>Mg(2+)</name>
        <dbReference type="ChEBI" id="CHEBI:18420"/>
    </cofactor>
</comment>